<feature type="compositionally biased region" description="Low complexity" evidence="1">
    <location>
        <begin position="25"/>
        <end position="36"/>
    </location>
</feature>
<feature type="region of interest" description="Disordered" evidence="1">
    <location>
        <begin position="216"/>
        <end position="283"/>
    </location>
</feature>
<reference evidence="2" key="1">
    <citation type="journal article" date="2021" name="Cell">
        <title>Tracing the genetic footprints of vertebrate landing in non-teleost ray-finned fishes.</title>
        <authorList>
            <person name="Bi X."/>
            <person name="Wang K."/>
            <person name="Yang L."/>
            <person name="Pan H."/>
            <person name="Jiang H."/>
            <person name="Wei Q."/>
            <person name="Fang M."/>
            <person name="Yu H."/>
            <person name="Zhu C."/>
            <person name="Cai Y."/>
            <person name="He Y."/>
            <person name="Gan X."/>
            <person name="Zeng H."/>
            <person name="Yu D."/>
            <person name="Zhu Y."/>
            <person name="Jiang H."/>
            <person name="Qiu Q."/>
            <person name="Yang H."/>
            <person name="Zhang Y.E."/>
            <person name="Wang W."/>
            <person name="Zhu M."/>
            <person name="He S."/>
            <person name="Zhang G."/>
        </authorList>
    </citation>
    <scope>NUCLEOTIDE SEQUENCE</scope>
    <source>
        <strain evidence="2">Allg_001</strain>
    </source>
</reference>
<gene>
    <name evidence="2" type="primary">Cipc</name>
    <name evidence="2" type="ORF">GTO95_0009084</name>
</gene>
<accession>A0A8J7TCW2</accession>
<feature type="compositionally biased region" description="Low complexity" evidence="1">
    <location>
        <begin position="259"/>
        <end position="273"/>
    </location>
</feature>
<sequence length="433" mass="44840">MPQEKQCPGERPPRSASKNAKEKSNSAALRAELGAAGLEGAGLGRVGGPGSRCESEKDSGYSDGGSDCLQTDSEDQRSSVSQHCRVPGRGAAFGDLTPVYIVKNLVLKQTPSDQILHGQLAWGGQHAIGSASGQPTAQLLFIQQPGAGTGATAAASPGLLKPQPKKAGKDTYLPILNSYPRIAPHPSKGGPAGGGAPAEALRGHCQSKRVCVEDRREVVTSSELPEQDAKPRPPGPRPSPAAPQPAPPGVLPASPPEPSGVGSPSVSSSEAPPQEARAARKHVSNLAKQRRFLNTVEILSHSGLLGITLRTKELIRQSCSTKREIAELRQHTHLLCQAVHTNDPQAWAQLEEAMVSSGHYPDLDRGLCCAACPANAQGKSPALAGPAAPGLPPEGPGAPPPSPGRVIDLSRRRAAPLSPLNVPPDSSTHVCLS</sequence>
<dbReference type="EMBL" id="JAAWVO010043183">
    <property type="protein sequence ID" value="MBN3319102.1"/>
    <property type="molecule type" value="Genomic_DNA"/>
</dbReference>
<name>A0A8J7TCW2_ATRSP</name>
<feature type="non-terminal residue" evidence="2">
    <location>
        <position position="433"/>
    </location>
</feature>
<feature type="region of interest" description="Disordered" evidence="1">
    <location>
        <begin position="148"/>
        <end position="201"/>
    </location>
</feature>
<feature type="region of interest" description="Disordered" evidence="1">
    <location>
        <begin position="1"/>
        <end position="81"/>
    </location>
</feature>
<evidence type="ECO:0000256" key="1">
    <source>
        <dbReference type="SAM" id="MobiDB-lite"/>
    </source>
</evidence>
<feature type="compositionally biased region" description="Pro residues" evidence="1">
    <location>
        <begin position="389"/>
        <end position="403"/>
    </location>
</feature>
<dbReference type="PANTHER" id="PTHR34648:SF7">
    <property type="entry name" value="SI:CH211-132B12.7"/>
    <property type="match status" value="1"/>
</dbReference>
<evidence type="ECO:0000313" key="2">
    <source>
        <dbReference type="EMBL" id="MBN3319102.1"/>
    </source>
</evidence>
<dbReference type="GO" id="GO:0045892">
    <property type="term" value="P:negative regulation of DNA-templated transcription"/>
    <property type="evidence" value="ECO:0007669"/>
    <property type="project" value="InterPro"/>
</dbReference>
<feature type="compositionally biased region" description="Pro residues" evidence="1">
    <location>
        <begin position="232"/>
        <end position="258"/>
    </location>
</feature>
<feature type="region of interest" description="Disordered" evidence="1">
    <location>
        <begin position="379"/>
        <end position="433"/>
    </location>
</feature>
<dbReference type="Pfam" id="PF15800">
    <property type="entry name" value="CiPC"/>
    <property type="match status" value="2"/>
</dbReference>
<dbReference type="Proteomes" id="UP000736164">
    <property type="component" value="Unassembled WGS sequence"/>
</dbReference>
<comment type="caution">
    <text evidence="2">The sequence shown here is derived from an EMBL/GenBank/DDBJ whole genome shotgun (WGS) entry which is preliminary data.</text>
</comment>
<feature type="compositionally biased region" description="Polar residues" evidence="1">
    <location>
        <begin position="424"/>
        <end position="433"/>
    </location>
</feature>
<dbReference type="AlphaFoldDB" id="A0A8J7TCW2"/>
<evidence type="ECO:0000313" key="3">
    <source>
        <dbReference type="Proteomes" id="UP000736164"/>
    </source>
</evidence>
<proteinExistence type="predicted"/>
<dbReference type="InterPro" id="IPR031602">
    <property type="entry name" value="CIPC"/>
</dbReference>
<dbReference type="GO" id="GO:0005634">
    <property type="term" value="C:nucleus"/>
    <property type="evidence" value="ECO:0007669"/>
    <property type="project" value="TreeGrafter"/>
</dbReference>
<dbReference type="GO" id="GO:0042754">
    <property type="term" value="P:negative regulation of circadian rhythm"/>
    <property type="evidence" value="ECO:0007669"/>
    <property type="project" value="InterPro"/>
</dbReference>
<feature type="non-terminal residue" evidence="2">
    <location>
        <position position="1"/>
    </location>
</feature>
<protein>
    <submittedName>
        <fullName evidence="2">CIPC protein</fullName>
    </submittedName>
</protein>
<feature type="compositionally biased region" description="Gly residues" evidence="1">
    <location>
        <begin position="37"/>
        <end position="50"/>
    </location>
</feature>
<organism evidence="2 3">
    <name type="scientific">Atractosteus spatula</name>
    <name type="common">Alligator gar</name>
    <name type="synonym">Lepisosteus spatula</name>
    <dbReference type="NCBI Taxonomy" id="7917"/>
    <lineage>
        <taxon>Eukaryota</taxon>
        <taxon>Metazoa</taxon>
        <taxon>Chordata</taxon>
        <taxon>Craniata</taxon>
        <taxon>Vertebrata</taxon>
        <taxon>Euteleostomi</taxon>
        <taxon>Actinopterygii</taxon>
        <taxon>Neopterygii</taxon>
        <taxon>Holostei</taxon>
        <taxon>Semionotiformes</taxon>
        <taxon>Lepisosteidae</taxon>
        <taxon>Atractosteus</taxon>
    </lineage>
</organism>
<keyword evidence="3" id="KW-1185">Reference proteome</keyword>
<dbReference type="PANTHER" id="PTHR34648">
    <property type="entry name" value="CLOCK-INTERACTING PACEMAKER"/>
    <property type="match status" value="1"/>
</dbReference>
<feature type="compositionally biased region" description="Basic and acidic residues" evidence="1">
    <location>
        <begin position="7"/>
        <end position="24"/>
    </location>
</feature>